<gene>
    <name evidence="1" type="ORF">MAR_021741</name>
</gene>
<organism evidence="1 2">
    <name type="scientific">Mya arenaria</name>
    <name type="common">Soft-shell clam</name>
    <dbReference type="NCBI Taxonomy" id="6604"/>
    <lineage>
        <taxon>Eukaryota</taxon>
        <taxon>Metazoa</taxon>
        <taxon>Spiralia</taxon>
        <taxon>Lophotrochozoa</taxon>
        <taxon>Mollusca</taxon>
        <taxon>Bivalvia</taxon>
        <taxon>Autobranchia</taxon>
        <taxon>Heteroconchia</taxon>
        <taxon>Euheterodonta</taxon>
        <taxon>Imparidentia</taxon>
        <taxon>Neoheterodontei</taxon>
        <taxon>Myida</taxon>
        <taxon>Myoidea</taxon>
        <taxon>Myidae</taxon>
        <taxon>Mya</taxon>
    </lineage>
</organism>
<evidence type="ECO:0000313" key="2">
    <source>
        <dbReference type="Proteomes" id="UP001164746"/>
    </source>
</evidence>
<name>A0ABY7EC48_MYAAR</name>
<proteinExistence type="predicted"/>
<reference evidence="1" key="1">
    <citation type="submission" date="2022-11" db="EMBL/GenBank/DDBJ databases">
        <title>Centuries of genome instability and evolution in soft-shell clam transmissible cancer (bioRxiv).</title>
        <authorList>
            <person name="Hart S.F.M."/>
            <person name="Yonemitsu M.A."/>
            <person name="Giersch R.M."/>
            <person name="Beal B.F."/>
            <person name="Arriagada G."/>
            <person name="Davis B.W."/>
            <person name="Ostrander E.A."/>
            <person name="Goff S.P."/>
            <person name="Metzger M.J."/>
        </authorList>
    </citation>
    <scope>NUCLEOTIDE SEQUENCE</scope>
    <source>
        <strain evidence="1">MELC-2E11</strain>
        <tissue evidence="1">Siphon/mantle</tissue>
    </source>
</reference>
<dbReference type="Proteomes" id="UP001164746">
    <property type="component" value="Chromosome 5"/>
</dbReference>
<dbReference type="EMBL" id="CP111016">
    <property type="protein sequence ID" value="WAR06372.1"/>
    <property type="molecule type" value="Genomic_DNA"/>
</dbReference>
<keyword evidence="2" id="KW-1185">Reference proteome</keyword>
<protein>
    <submittedName>
        <fullName evidence="1">Uncharacterized protein</fullName>
    </submittedName>
</protein>
<accession>A0ABY7EC48</accession>
<evidence type="ECO:0000313" key="1">
    <source>
        <dbReference type="EMBL" id="WAR06372.1"/>
    </source>
</evidence>
<sequence length="39" mass="4362">MFVHTGQPSNSRLSVDEVPDNILGQTVYSEFDHSKRAAQ</sequence>